<dbReference type="InterPro" id="IPR013024">
    <property type="entry name" value="GGCT-like"/>
</dbReference>
<organism evidence="5 6">
    <name type="scientific">Dunaliella salina</name>
    <name type="common">Green alga</name>
    <name type="synonym">Protococcus salinus</name>
    <dbReference type="NCBI Taxonomy" id="3046"/>
    <lineage>
        <taxon>Eukaryota</taxon>
        <taxon>Viridiplantae</taxon>
        <taxon>Chlorophyta</taxon>
        <taxon>core chlorophytes</taxon>
        <taxon>Chlorophyceae</taxon>
        <taxon>CS clade</taxon>
        <taxon>Chlamydomonadales</taxon>
        <taxon>Dunaliellaceae</taxon>
        <taxon>Dunaliella</taxon>
    </lineage>
</organism>
<evidence type="ECO:0000256" key="4">
    <source>
        <dbReference type="SAM" id="SignalP"/>
    </source>
</evidence>
<evidence type="ECO:0000256" key="3">
    <source>
        <dbReference type="SAM" id="MobiDB-lite"/>
    </source>
</evidence>
<comment type="caution">
    <text evidence="5">The sequence shown here is derived from an EMBL/GenBank/DDBJ whole genome shotgun (WGS) entry which is preliminary data.</text>
</comment>
<feature type="chain" id="PRO_5046260359" description="gamma-glutamylcyclotransferase" evidence="4">
    <location>
        <begin position="20"/>
        <end position="274"/>
    </location>
</feature>
<dbReference type="PANTHER" id="PTHR12935:SF0">
    <property type="entry name" value="GAMMA-GLUTAMYLCYCLOTRANSFERASE"/>
    <property type="match status" value="1"/>
</dbReference>
<dbReference type="Gene3D" id="3.10.490.10">
    <property type="entry name" value="Gamma-glutamyl cyclotransferase-like"/>
    <property type="match status" value="1"/>
</dbReference>
<protein>
    <recommendedName>
        <fullName evidence="1">gamma-glutamylcyclotransferase</fullName>
        <ecNumber evidence="1">4.3.2.9</ecNumber>
    </recommendedName>
</protein>
<keyword evidence="6" id="KW-1185">Reference proteome</keyword>
<gene>
    <name evidence="5" type="ORF">DUNSADRAFT_2402</name>
</gene>
<name>A0ABQ7FWC3_DUNSA</name>
<proteinExistence type="predicted"/>
<feature type="signal peptide" evidence="4">
    <location>
        <begin position="1"/>
        <end position="19"/>
    </location>
</feature>
<dbReference type="InterPro" id="IPR017939">
    <property type="entry name" value="G-Glutamylcylcotransferase"/>
</dbReference>
<dbReference type="PANTHER" id="PTHR12935">
    <property type="entry name" value="GAMMA-GLUTAMYLCYCLOTRANSFERASE"/>
    <property type="match status" value="1"/>
</dbReference>
<sequence>MFICCIKFTSVFCTTPVIARPQQPQPRARQVPSEKVRARAATGHASVASSPGLEPNTDHVWYFAFGSNMNPKVLTGRRGVRPLSSLPCSVPRYSMGFHFGLGSSTVEPFDRAMPVESGLQGSTPPPEGHPSRVQSIKSRSRAQQSRWVYGHTVHGVAHLLRWDDWARVLLTEGVLPPFTQIVQVGYQVIRVRCELYNGEWVYADTLSAAPAFRGDPWTSRPSLRYLSLLREGARHHGVDPDYCSLLDKQPASQIDVPLPSDAPLSKLFVRALTF</sequence>
<dbReference type="Proteomes" id="UP000815325">
    <property type="component" value="Unassembled WGS sequence"/>
</dbReference>
<dbReference type="CDD" id="cd06661">
    <property type="entry name" value="GGCT_like"/>
    <property type="match status" value="1"/>
</dbReference>
<evidence type="ECO:0000313" key="6">
    <source>
        <dbReference type="Proteomes" id="UP000815325"/>
    </source>
</evidence>
<evidence type="ECO:0000313" key="5">
    <source>
        <dbReference type="EMBL" id="KAF5826666.1"/>
    </source>
</evidence>
<accession>A0ABQ7FWC3</accession>
<keyword evidence="2" id="KW-0456">Lyase</keyword>
<evidence type="ECO:0000256" key="2">
    <source>
        <dbReference type="ARBA" id="ARBA00023239"/>
    </source>
</evidence>
<reference evidence="5" key="1">
    <citation type="submission" date="2017-08" db="EMBL/GenBank/DDBJ databases">
        <authorList>
            <person name="Polle J.E."/>
            <person name="Barry K."/>
            <person name="Cushman J."/>
            <person name="Schmutz J."/>
            <person name="Tran D."/>
            <person name="Hathwaick L.T."/>
            <person name="Yim W.C."/>
            <person name="Jenkins J."/>
            <person name="Mckie-Krisberg Z.M."/>
            <person name="Prochnik S."/>
            <person name="Lindquist E."/>
            <person name="Dockter R.B."/>
            <person name="Adam C."/>
            <person name="Molina H."/>
            <person name="Bunkerborg J."/>
            <person name="Jin E."/>
            <person name="Buchheim M."/>
            <person name="Magnuson J."/>
        </authorList>
    </citation>
    <scope>NUCLEOTIDE SEQUENCE</scope>
    <source>
        <strain evidence="5">CCAP 19/18</strain>
    </source>
</reference>
<dbReference type="EC" id="4.3.2.9" evidence="1"/>
<dbReference type="EMBL" id="MU070778">
    <property type="protein sequence ID" value="KAF5826666.1"/>
    <property type="molecule type" value="Genomic_DNA"/>
</dbReference>
<evidence type="ECO:0000256" key="1">
    <source>
        <dbReference type="ARBA" id="ARBA00012346"/>
    </source>
</evidence>
<keyword evidence="4" id="KW-0732">Signal</keyword>
<feature type="region of interest" description="Disordered" evidence="3">
    <location>
        <begin position="114"/>
        <end position="137"/>
    </location>
</feature>